<dbReference type="EMBL" id="LAZR01000163">
    <property type="protein sequence ID" value="KKN85108.1"/>
    <property type="molecule type" value="Genomic_DNA"/>
</dbReference>
<comment type="caution">
    <text evidence="1">The sequence shown here is derived from an EMBL/GenBank/DDBJ whole genome shotgun (WGS) entry which is preliminary data.</text>
</comment>
<sequence>MRRRTYTEPRLQLLYDELRAQRPDPAKVIGGGNNAFTRNP</sequence>
<protein>
    <submittedName>
        <fullName evidence="1">Uncharacterized protein</fullName>
    </submittedName>
</protein>
<organism evidence="1">
    <name type="scientific">marine sediment metagenome</name>
    <dbReference type="NCBI Taxonomy" id="412755"/>
    <lineage>
        <taxon>unclassified sequences</taxon>
        <taxon>metagenomes</taxon>
        <taxon>ecological metagenomes</taxon>
    </lineage>
</organism>
<accession>A0A0F9X113</accession>
<gene>
    <name evidence="1" type="ORF">LCGC14_0282770</name>
</gene>
<proteinExistence type="predicted"/>
<name>A0A0F9X113_9ZZZZ</name>
<dbReference type="AlphaFoldDB" id="A0A0F9X113"/>
<evidence type="ECO:0000313" key="1">
    <source>
        <dbReference type="EMBL" id="KKN85108.1"/>
    </source>
</evidence>
<reference evidence="1" key="1">
    <citation type="journal article" date="2015" name="Nature">
        <title>Complex archaea that bridge the gap between prokaryotes and eukaryotes.</title>
        <authorList>
            <person name="Spang A."/>
            <person name="Saw J.H."/>
            <person name="Jorgensen S.L."/>
            <person name="Zaremba-Niedzwiedzka K."/>
            <person name="Martijn J."/>
            <person name="Lind A.E."/>
            <person name="van Eijk R."/>
            <person name="Schleper C."/>
            <person name="Guy L."/>
            <person name="Ettema T.J."/>
        </authorList>
    </citation>
    <scope>NUCLEOTIDE SEQUENCE</scope>
</reference>